<dbReference type="InterPro" id="IPR049052">
    <property type="entry name" value="nSTAND1"/>
</dbReference>
<dbReference type="GO" id="GO:0006355">
    <property type="term" value="P:regulation of DNA-templated transcription"/>
    <property type="evidence" value="ECO:0007669"/>
    <property type="project" value="InterPro"/>
</dbReference>
<keyword evidence="6" id="KW-1133">Transmembrane helix</keyword>
<feature type="transmembrane region" description="Helical" evidence="6">
    <location>
        <begin position="876"/>
        <end position="897"/>
    </location>
</feature>
<evidence type="ECO:0000256" key="2">
    <source>
        <dbReference type="ARBA" id="ARBA00023015"/>
    </source>
</evidence>
<keyword evidence="6" id="KW-0812">Transmembrane</keyword>
<organism evidence="9 10">
    <name type="scientific">Agromyces protaetiae</name>
    <dbReference type="NCBI Taxonomy" id="2509455"/>
    <lineage>
        <taxon>Bacteria</taxon>
        <taxon>Bacillati</taxon>
        <taxon>Actinomycetota</taxon>
        <taxon>Actinomycetes</taxon>
        <taxon>Micrococcales</taxon>
        <taxon>Microbacteriaceae</taxon>
        <taxon>Agromyces</taxon>
    </lineage>
</organism>
<dbReference type="InterPro" id="IPR011044">
    <property type="entry name" value="Quino_amine_DH_bsu"/>
</dbReference>
<dbReference type="Proteomes" id="UP000291259">
    <property type="component" value="Chromosome"/>
</dbReference>
<proteinExistence type="inferred from homology"/>
<dbReference type="SUPFAM" id="SSF52540">
    <property type="entry name" value="P-loop containing nucleoside triphosphate hydrolases"/>
    <property type="match status" value="1"/>
</dbReference>
<evidence type="ECO:0000256" key="4">
    <source>
        <dbReference type="ARBA" id="ARBA00023163"/>
    </source>
</evidence>
<reference evidence="9 10" key="1">
    <citation type="submission" date="2019-01" db="EMBL/GenBank/DDBJ databases">
        <title>Genome sequencing of strain FW100M-8.</title>
        <authorList>
            <person name="Heo J."/>
            <person name="Kim S.-J."/>
            <person name="Kim J.-S."/>
            <person name="Hong S.-B."/>
            <person name="Kwon S.-W."/>
        </authorList>
    </citation>
    <scope>NUCLEOTIDE SEQUENCE [LARGE SCALE GENOMIC DNA]</scope>
    <source>
        <strain evidence="9 10">FW100M-8</strain>
    </source>
</reference>
<gene>
    <name evidence="9" type="ORF">ET445_10430</name>
</gene>
<accession>A0A4P6FBP7</accession>
<dbReference type="PANTHER" id="PTHR35807">
    <property type="entry name" value="TRANSCRIPTIONAL REGULATOR REDD-RELATED"/>
    <property type="match status" value="1"/>
</dbReference>
<dbReference type="OrthoDB" id="134501at2"/>
<feature type="compositionally biased region" description="Basic and acidic residues" evidence="5">
    <location>
        <begin position="154"/>
        <end position="167"/>
    </location>
</feature>
<feature type="domain" description="Bacterial transcriptional activator" evidence="8">
    <location>
        <begin position="305"/>
        <end position="450"/>
    </location>
</feature>
<keyword evidence="3" id="KW-0238">DNA-binding</keyword>
<feature type="domain" description="OmpR/PhoB-type" evidence="7">
    <location>
        <begin position="230"/>
        <end position="298"/>
    </location>
</feature>
<keyword evidence="4" id="KW-0804">Transcription</keyword>
<dbReference type="Gene3D" id="1.10.10.10">
    <property type="entry name" value="Winged helix-like DNA-binding domain superfamily/Winged helix DNA-binding domain"/>
    <property type="match status" value="1"/>
</dbReference>
<dbReference type="SUPFAM" id="SSF82171">
    <property type="entry name" value="DPP6 N-terminal domain-like"/>
    <property type="match status" value="1"/>
</dbReference>
<dbReference type="InterPro" id="IPR015943">
    <property type="entry name" value="WD40/YVTN_repeat-like_dom_sf"/>
</dbReference>
<dbReference type="Pfam" id="PF03704">
    <property type="entry name" value="BTAD"/>
    <property type="match status" value="1"/>
</dbReference>
<evidence type="ECO:0000256" key="1">
    <source>
        <dbReference type="ARBA" id="ARBA00005820"/>
    </source>
</evidence>
<dbReference type="InterPro" id="IPR027417">
    <property type="entry name" value="P-loop_NTPase"/>
</dbReference>
<dbReference type="InterPro" id="IPR001867">
    <property type="entry name" value="OmpR/PhoB-type_DNA-bd"/>
</dbReference>
<dbReference type="SMART" id="SM01043">
    <property type="entry name" value="BTAD"/>
    <property type="match status" value="1"/>
</dbReference>
<keyword evidence="6" id="KW-0472">Membrane</keyword>
<dbReference type="InterPro" id="IPR016032">
    <property type="entry name" value="Sig_transdc_resp-reg_C-effctor"/>
</dbReference>
<evidence type="ECO:0000259" key="8">
    <source>
        <dbReference type="SMART" id="SM01043"/>
    </source>
</evidence>
<evidence type="ECO:0000256" key="3">
    <source>
        <dbReference type="ARBA" id="ARBA00023125"/>
    </source>
</evidence>
<protein>
    <recommendedName>
        <fullName evidence="11">OmpR/PhoB-type domain-containing protein</fullName>
    </recommendedName>
</protein>
<dbReference type="PANTHER" id="PTHR35807:SF1">
    <property type="entry name" value="TRANSCRIPTIONAL REGULATOR REDD"/>
    <property type="match status" value="1"/>
</dbReference>
<dbReference type="Gene3D" id="2.130.10.10">
    <property type="entry name" value="YVTN repeat-like/Quinoprotein amine dehydrogenase"/>
    <property type="match status" value="2"/>
</dbReference>
<dbReference type="InterPro" id="IPR005158">
    <property type="entry name" value="BTAD"/>
</dbReference>
<comment type="similarity">
    <text evidence="1">Belongs to the AfsR/DnrI/RedD regulatory family.</text>
</comment>
<dbReference type="SUPFAM" id="SSF46894">
    <property type="entry name" value="C-terminal effector domain of the bipartite response regulators"/>
    <property type="match status" value="1"/>
</dbReference>
<dbReference type="InterPro" id="IPR051677">
    <property type="entry name" value="AfsR-DnrI-RedD_regulator"/>
</dbReference>
<dbReference type="InterPro" id="IPR036388">
    <property type="entry name" value="WH-like_DNA-bd_sf"/>
</dbReference>
<dbReference type="InterPro" id="IPR011990">
    <property type="entry name" value="TPR-like_helical_dom_sf"/>
</dbReference>
<dbReference type="SMART" id="SM00862">
    <property type="entry name" value="Trans_reg_C"/>
    <property type="match status" value="1"/>
</dbReference>
<dbReference type="KEGG" id="agf:ET445_10430"/>
<name>A0A4P6FBP7_9MICO</name>
<dbReference type="CDD" id="cd15831">
    <property type="entry name" value="BTAD"/>
    <property type="match status" value="1"/>
</dbReference>
<evidence type="ECO:0000256" key="5">
    <source>
        <dbReference type="SAM" id="MobiDB-lite"/>
    </source>
</evidence>
<feature type="region of interest" description="Disordered" evidence="5">
    <location>
        <begin position="90"/>
        <end position="118"/>
    </location>
</feature>
<evidence type="ECO:0008006" key="11">
    <source>
        <dbReference type="Google" id="ProtNLM"/>
    </source>
</evidence>
<dbReference type="SUPFAM" id="SSF48452">
    <property type="entry name" value="TPR-like"/>
    <property type="match status" value="1"/>
</dbReference>
<dbReference type="Gene3D" id="1.25.40.10">
    <property type="entry name" value="Tetratricopeptide repeat domain"/>
    <property type="match status" value="1"/>
</dbReference>
<evidence type="ECO:0000313" key="9">
    <source>
        <dbReference type="EMBL" id="QAY73700.1"/>
    </source>
</evidence>
<evidence type="ECO:0000256" key="6">
    <source>
        <dbReference type="SAM" id="Phobius"/>
    </source>
</evidence>
<dbReference type="GO" id="GO:0003677">
    <property type="term" value="F:DNA binding"/>
    <property type="evidence" value="ECO:0007669"/>
    <property type="project" value="UniProtKB-KW"/>
</dbReference>
<feature type="compositionally biased region" description="Basic and acidic residues" evidence="5">
    <location>
        <begin position="101"/>
        <end position="114"/>
    </location>
</feature>
<keyword evidence="10" id="KW-1185">Reference proteome</keyword>
<sequence>MPTPAASWTAISMGNAVGIATHYPAAAHRAASAMDPGDAVAPARIVIGEPAEVVNPGHVRLIGRRRRRRADHWAVFAALQVLDRAHRPAARRTVESPRVGVGDRPRRKQLEPARRHAVPTPRVVVVHEDARGPVERYAGGGGVRADVGGGDGCAARHDGQGGRRTDDGSGGSETSGGVHDCSVTLGGIRSTRSRYPSGIRPHPRSLRGIRMASTMRNVSVDVLGPLVVDGGPISPRERSALAALVLAGGVVSADELGDAVWGDAPPPTWSKQVQIAIGRLRRHPGVPAIETAGGGYRAVVSRDDVDAARFERDVGAGIDHLRDGAPDRAVAAFERALALWRGRPYADLADWPPAIAEARRLGELRAVAEEERVAALSELGESARAIGDAERLVAEAPLRERRWSALALALYRGGRQADALAAIREAKRRLADELGVEPGAELAALETAVLRHDVVLDGTTAPAQSAECPYRGLAVFDEDDEEAFFGREREVRAALARIDRSTLVAFAGPSGCGKSSIVRAGIVPVLRRRARRAEIILPRRSTASTVRDLDARLDPGDAIIVDQFEELLHLGLPSDEIESVCRVLAEFAARGGRVLVTVRSDFLDECARLPHLGASFRDAVHLVAPIDPDGLRSAIVDPAREAGLRIEPGLVELILRDAEGRPGALPLVSHALVETWLRRDGATLTVAGYEAAGGLSEAIAQSADRLYHRMSGAQRALCRATMLRLVALADDGSPIRRPLPVRSVHGDAERDEVLALLADARLVSADDATIVVTHEALATAWPRLRGWLHDDAETQRTMHALANAAGVWDAGGRADADLYRGARLAAALEWRDSDGADPTDSEIEFLDAGAALEASERRELAEREQRERRQNRRLRAVLAAAVALIVLLVGAGSVAIVSAVEADRQRTAAGIGSLVSTALALRTSERDVAALLAAEAYRRSPDDPRTQAGLMGVLATAGGFLGNAFVDGATTIYGVRIPDREQAVVFADDGSGGIRDLATADLVRPLDLGFDPEFPAPYPLIELSGDGRTAAVLWSSEREPAGVTWYGTSLRSKLVVFDLDSGERTLGPLDLDIGTGSLEVSHDGGLAAVADSTDGHVVLVDLADGAVRDVGAQSPKPIELDSYAAALLFDDARRLLIGRVGSQIEIVDPESSRVTGAIDVPQGSANVAMANTTNGVIVASGDHAIIAFDPSDGRVEWTRPLTNGYPASCPWIAVSEPADTVFCAGPYGRIARYALDDGMPAGPPLDALLGTVGQISVSSDGSELAAVGILSAISRWRLDGTGLANRLVGRGMYALWGGYADEGSSLLVAPRVPGELHDGSSRSLSVLDTGDDRLVSTLDRVLGDPSWAGERRIVAWHEAEQVIRIIDSDTGAAIGEPLDGVERTWTTDRGTRIFALFGDGRLVPYDSATAEPNGPPIVVEGWPVWLSVSPDGRRVAITHVTDDRELMLSIADASTGAILRSTRDGIGAHALFDDGTLIGANDNRILRMDTSREPFIQTGTLPGGAGGFGVPTLSDDGRTFLMTSAGGMELLYDLPSGTQLGDPFIAESPTLTGAFLRPDGGELALNVADGIMVWNLDSEAQFEAVCRIAGRELSADEWRTYLPDAGVPRATCG</sequence>
<evidence type="ECO:0000313" key="10">
    <source>
        <dbReference type="Proteomes" id="UP000291259"/>
    </source>
</evidence>
<dbReference type="Pfam" id="PF20703">
    <property type="entry name" value="nSTAND1"/>
    <property type="match status" value="1"/>
</dbReference>
<dbReference type="GO" id="GO:0000160">
    <property type="term" value="P:phosphorelay signal transduction system"/>
    <property type="evidence" value="ECO:0007669"/>
    <property type="project" value="InterPro"/>
</dbReference>
<feature type="region of interest" description="Disordered" evidence="5">
    <location>
        <begin position="148"/>
        <end position="184"/>
    </location>
</feature>
<evidence type="ECO:0000259" key="7">
    <source>
        <dbReference type="SMART" id="SM00862"/>
    </source>
</evidence>
<keyword evidence="2" id="KW-0805">Transcription regulation</keyword>
<dbReference type="EMBL" id="CP035491">
    <property type="protein sequence ID" value="QAY73700.1"/>
    <property type="molecule type" value="Genomic_DNA"/>
</dbReference>
<dbReference type="SUPFAM" id="SSF50969">
    <property type="entry name" value="YVTN repeat-like/Quinoprotein amine dehydrogenase"/>
    <property type="match status" value="1"/>
</dbReference>